<proteinExistence type="evidence at transcript level"/>
<dbReference type="GO" id="GO:0006396">
    <property type="term" value="P:RNA processing"/>
    <property type="evidence" value="ECO:0007669"/>
    <property type="project" value="InterPro"/>
</dbReference>
<reference evidence="4" key="2">
    <citation type="journal article" date="2014" name="BMC Genomics">
        <title>A genomic perspective to assessing quality of mass-reared SIT flies used in Mediterranean fruit fly (Ceratitis capitata) eradication in California.</title>
        <authorList>
            <person name="Calla B."/>
            <person name="Hall B."/>
            <person name="Hou S."/>
            <person name="Geib S.M."/>
        </authorList>
    </citation>
    <scope>NUCLEOTIDE SEQUENCE</scope>
</reference>
<dbReference type="SUPFAM" id="SSF56672">
    <property type="entry name" value="DNA/RNA polymerases"/>
    <property type="match status" value="1"/>
</dbReference>
<evidence type="ECO:0000259" key="2">
    <source>
        <dbReference type="PROSITE" id="PS51657"/>
    </source>
</evidence>
<reference evidence="4" key="1">
    <citation type="submission" date="2013-07" db="EMBL/GenBank/DDBJ databases">
        <authorList>
            <person name="Geib S."/>
        </authorList>
    </citation>
    <scope>NUCLEOTIDE SEQUENCE</scope>
</reference>
<dbReference type="Pfam" id="PF00978">
    <property type="entry name" value="RdRP_2"/>
    <property type="match status" value="1"/>
</dbReference>
<organism evidence="4">
    <name type="scientific">Ceratitis capitata</name>
    <name type="common">Mediterranean fruit fly</name>
    <name type="synonym">Tephritis capitata</name>
    <dbReference type="NCBI Taxonomy" id="7213"/>
    <lineage>
        <taxon>Eukaryota</taxon>
        <taxon>Metazoa</taxon>
        <taxon>Ecdysozoa</taxon>
        <taxon>Arthropoda</taxon>
        <taxon>Hexapoda</taxon>
        <taxon>Insecta</taxon>
        <taxon>Pterygota</taxon>
        <taxon>Neoptera</taxon>
        <taxon>Endopterygota</taxon>
        <taxon>Diptera</taxon>
        <taxon>Brachycera</taxon>
        <taxon>Muscomorpha</taxon>
        <taxon>Tephritoidea</taxon>
        <taxon>Tephritidae</taxon>
        <taxon>Ceratitis</taxon>
        <taxon>Ceratitis</taxon>
    </lineage>
</organism>
<evidence type="ECO:0000313" key="4">
    <source>
        <dbReference type="EMBL" id="JAB99293.1"/>
    </source>
</evidence>
<dbReference type="GO" id="GO:0005524">
    <property type="term" value="F:ATP binding"/>
    <property type="evidence" value="ECO:0007669"/>
    <property type="project" value="InterPro"/>
</dbReference>
<name>W8BR29_CERCA</name>
<dbReference type="InterPro" id="IPR007094">
    <property type="entry name" value="RNA-dir_pol_PSvirus"/>
</dbReference>
<protein>
    <submittedName>
        <fullName evidence="4">Replicase large subunit</fullName>
    </submittedName>
</protein>
<evidence type="ECO:0000259" key="1">
    <source>
        <dbReference type="PROSITE" id="PS50507"/>
    </source>
</evidence>
<dbReference type="Gene3D" id="3.40.50.300">
    <property type="entry name" value="P-loop containing nucleotide triphosphate hydrolases"/>
    <property type="match status" value="2"/>
</dbReference>
<dbReference type="InterPro" id="IPR002588">
    <property type="entry name" value="Alphavirus-like_MT_dom"/>
</dbReference>
<dbReference type="InterPro" id="IPR027351">
    <property type="entry name" value="(+)RNA_virus_helicase_core_dom"/>
</dbReference>
<dbReference type="GO" id="GO:0006351">
    <property type="term" value="P:DNA-templated transcription"/>
    <property type="evidence" value="ECO:0007669"/>
    <property type="project" value="InterPro"/>
</dbReference>
<dbReference type="InterPro" id="IPR043502">
    <property type="entry name" value="DNA/RNA_pol_sf"/>
</dbReference>
<dbReference type="Pfam" id="PF01660">
    <property type="entry name" value="Vmethyltransf"/>
    <property type="match status" value="1"/>
</dbReference>
<dbReference type="GO" id="GO:0071897">
    <property type="term" value="P:DNA biosynthetic process"/>
    <property type="evidence" value="ECO:0007669"/>
    <property type="project" value="UniProtKB-ARBA"/>
</dbReference>
<dbReference type="GO" id="GO:0039694">
    <property type="term" value="P:viral RNA genome replication"/>
    <property type="evidence" value="ECO:0007669"/>
    <property type="project" value="InterPro"/>
</dbReference>
<dbReference type="InterPro" id="IPR027417">
    <property type="entry name" value="P-loop_NTPase"/>
</dbReference>
<dbReference type="PROSITE" id="PS51743">
    <property type="entry name" value="ALPHAVIRUS_MT"/>
    <property type="match status" value="1"/>
</dbReference>
<dbReference type="PROSITE" id="PS50507">
    <property type="entry name" value="RDRP_SSRNA_POS"/>
    <property type="match status" value="1"/>
</dbReference>
<evidence type="ECO:0000259" key="3">
    <source>
        <dbReference type="PROSITE" id="PS51743"/>
    </source>
</evidence>
<feature type="domain" description="Alphavirus-like MT" evidence="3">
    <location>
        <begin position="119"/>
        <end position="337"/>
    </location>
</feature>
<sequence>LIENILNPTTELICEKLKENKMEIDDENGNERNINHAAELTKSYLNENTNGTVGVLLRNLIASNDVNNPLRNAITNTLSNQVNKAIRDKTTLSNITISEYLTTEEQIDLQKNFPEFDIRFSNTNLNSHGFAAASRKLERRVLLSKLYVDVNKEYHNNVDVRVKEIGGDIITSANSGEVGVHCCSPLLSNYDATRYCNRMGLCQELLEKGIFKTNYIKDMLVHYSKNINRQSNTYYCFNKSEECYIQSRNMMALHSTYDIKLHDLGTAMQNANALRLFGCMIYDPIILMQDEGKIPVINAEFKVERDSNGKRKYIKFGFLNCDGFNYVHDYNIYISYFTYSQFASKDGKNLYSLELLENRSGVQFFRASSLVNNISMPVTHRLYLKHFSDCYIVRFPFLDYNNVSNSLSFWDKKIKKNNQFNIPTLKRFWLTLPPNTEWVTTVVRKSIIDRTCAYCLGNTEDKFKPEHILNYLRSVYTREIAVSSVTSKDELPGPKQLYAIAHAIYVTLYHSKYIFGKALQQGILEVAALRNNCTSKNILSEFEYNKRWYEYLFPFLFSKKTTTFDPQLFISEIVDYVEIVTTRDSKGNRFKRSIISFCDDITFEYIGNNIIIEDQVEEIVPELVNISKVKVEPYRRVKLPKKSKDKFFLLGIIKNFKKFKCGSKIKGIFTPGIVEANPFYNYEIKATPEMIWSQDEWLLNDVYPDIRHIFNIKRSKKFKNFNEEILIDIRNLFELTEVDSSNVIREKEKDNAEVSETVSIVSDESDEIELTWNSMVEEEELICNYPALGIYREIGIDVDGSKNDCLFLASHEDRDIIPDAIRSELLMDFPNDKEIKQECLAGAYAGRRVLEIISKKYNIRYVIKSDKDTTVICECLNPVRNIHLRLHKNHYYYLPTCDLKFTVKHRRLKMFLPFDYTINISKIKKKFKILGLDEISNIRSVKSGIYYYNNLSKTCTIHDYCHSNRINVYCDYVKNVKDNFIGLLIFIETSNIELNSIVDYLNANPEVGIRFLDYYLDGYIPLILHNNNRKDQSDFITRFEYYCKHRGCNSSRYLEFDETYTFYKFCSTVKKDYETGHAESADLTIYLSEGSTNAKIEVRSRSEINLISSGVNGICSHPNTVATCLHKFLKTHFRYSIIQIISSFSNIQLIITLCKEYSDKLFVHTTAVSNISGSLVSYYPDSDINNKAKNCMTEVYSLWLDEKNSVKNRLINVAKVLLDSHLHGNTVNNTLFDNSACLFDTIKMRFVFNARVTSNYNWGLSNGELINTEGLFRKNKVDVEFCKSLVKQNYKYIVFANSTRMIHGIELSSLYNLNDIAKFKLPEIKIVQGVPGAGKTEFILKSNENKDNNLLLTVTKEARNDMRRRAEKRKDFRMAVEDHVRTVDSVLLNGCTNIQVDELWLDEALLVHAGTWFWLAEVTNCNTLVIVGDKAQIPYINRDGKICVYSKFECVKNSIELSVNRRNPLDIVSWLHNERFYPFDVTGTSSVLHSVNVLNINGPNDIPTDYNATYLTFTQGEKSTLINSGFVNIFDGDENCINRKNVKKVCTIHEYQGSQNKKIILVRLINKHADTIYSSKPHQLVAITRHSAEFLYCTVVKDTMCEIIQKINRYSDMVIKSRISDLKGGSTRIIKPDSATIMYQQNKEWREILSRNGQTGYIPTYFYVKHEFDEINKDFDDFSTGGDYNAVQTFIDHLLPGSSTEFNEHDHNHFEYTKQILEGEVSIRLTMPTFKKYDYLVPKIRSAIQPPLHLSQKLSLKAFLERNGNVPQLQGLVDDFSVAKELMNDFLKLLDRKPKYNEHLIIPNIKSMENWMRTQPQSIVNQIISEDHFQDIEMNLYDFIIKSLPKIDLEYNSQLRYKAPQTIAFQKKTVNSIFCPLLKDFMDRVIYSLNDNIVLYNSMSPEEFAQLLDIRFPLSKYKKCNKFLEIDFSKYDKSQGLTLLIFEAMLLEYFGLPLYYIKIWIIMHRYTTLIDHKNGLSANVQYQRKSGDAGTWRLNTLVQVALLNNVYKLYDHISLDSCVCLFSGDDSLIFHERPIDMIEERTYSLQTKFNMEAKIVNYKVPYFCSKFLIHDGNKWLFVPDFLKLCVKLGRKDMVDEEHVEMYRISFLDNLYYFRFRRNWIFINEAINDRYKVKGEHDYAFDNLVKIALSRERFKNLYYCGIGFVKGNITTKPNLEI</sequence>
<dbReference type="InterPro" id="IPR001788">
    <property type="entry name" value="RNA-dep_RNA_pol_alsuvir"/>
</dbReference>
<feature type="non-terminal residue" evidence="4">
    <location>
        <position position="1"/>
    </location>
</feature>
<dbReference type="GO" id="GO:0003968">
    <property type="term" value="F:RNA-directed RNA polymerase activity"/>
    <property type="evidence" value="ECO:0007669"/>
    <property type="project" value="InterPro"/>
</dbReference>
<dbReference type="GO" id="GO:0008174">
    <property type="term" value="F:mRNA methyltransferase activity"/>
    <property type="evidence" value="ECO:0007669"/>
    <property type="project" value="InterPro"/>
</dbReference>
<dbReference type="EMBL" id="GAMC01007262">
    <property type="protein sequence ID" value="JAB99293.1"/>
    <property type="molecule type" value="mRNA"/>
</dbReference>
<dbReference type="Pfam" id="PF01443">
    <property type="entry name" value="Viral_helicase1"/>
    <property type="match status" value="1"/>
</dbReference>
<dbReference type="GO" id="GO:0003723">
    <property type="term" value="F:RNA binding"/>
    <property type="evidence" value="ECO:0007669"/>
    <property type="project" value="InterPro"/>
</dbReference>
<dbReference type="GO" id="GO:0016556">
    <property type="term" value="P:mRNA modification"/>
    <property type="evidence" value="ECO:0007669"/>
    <property type="project" value="InterPro"/>
</dbReference>
<dbReference type="PROSITE" id="PS51657">
    <property type="entry name" value="PSRV_HELICASE"/>
    <property type="match status" value="1"/>
</dbReference>
<dbReference type="SUPFAM" id="SSF52540">
    <property type="entry name" value="P-loop containing nucleoside triphosphate hydrolases"/>
    <property type="match status" value="1"/>
</dbReference>
<gene>
    <name evidence="4" type="primary">RDRP</name>
</gene>
<feature type="domain" description="(+)RNA virus helicase C-terminal" evidence="2">
    <location>
        <begin position="1296"/>
        <end position="1625"/>
    </location>
</feature>
<feature type="domain" description="RdRp catalytic" evidence="1">
    <location>
        <begin position="1921"/>
        <end position="2039"/>
    </location>
</feature>
<accession>W8BR29</accession>